<evidence type="ECO:0000313" key="8">
    <source>
        <dbReference type="EMBL" id="GGA75504.1"/>
    </source>
</evidence>
<keyword evidence="2" id="KW-1277">Toxin-antitoxin system</keyword>
<evidence type="ECO:0000256" key="3">
    <source>
        <dbReference type="ARBA" id="ARBA00022722"/>
    </source>
</evidence>
<dbReference type="SUPFAM" id="SSF54786">
    <property type="entry name" value="YcfA/nrd intein domain"/>
    <property type="match status" value="1"/>
</dbReference>
<dbReference type="Gene3D" id="3.30.920.30">
    <property type="entry name" value="Hypothetical protein"/>
    <property type="match status" value="1"/>
</dbReference>
<evidence type="ECO:0000256" key="4">
    <source>
        <dbReference type="ARBA" id="ARBA00022759"/>
    </source>
</evidence>
<comment type="caution">
    <text evidence="8">The sequence shown here is derived from an EMBL/GenBank/DDBJ whole genome shotgun (WGS) entry which is preliminary data.</text>
</comment>
<keyword evidence="4" id="KW-0255">Endonuclease</keyword>
<dbReference type="Proteomes" id="UP000623419">
    <property type="component" value="Unassembled WGS sequence"/>
</dbReference>
<dbReference type="InterPro" id="IPR012933">
    <property type="entry name" value="HicA_mRNA_interferase"/>
</dbReference>
<evidence type="ECO:0000256" key="2">
    <source>
        <dbReference type="ARBA" id="ARBA00022649"/>
    </source>
</evidence>
<gene>
    <name evidence="8" type="ORF">GCM10011521_12080</name>
</gene>
<dbReference type="EMBL" id="BMKC01000001">
    <property type="protein sequence ID" value="GGA75504.1"/>
    <property type="molecule type" value="Genomic_DNA"/>
</dbReference>
<comment type="similarity">
    <text evidence="1">Belongs to the HicA mRNA interferase family.</text>
</comment>
<accession>A0ABQ1HFN5</accession>
<proteinExistence type="inferred from homology"/>
<evidence type="ECO:0000256" key="7">
    <source>
        <dbReference type="ARBA" id="ARBA00023016"/>
    </source>
</evidence>
<keyword evidence="6" id="KW-0694">RNA-binding</keyword>
<evidence type="ECO:0000313" key="9">
    <source>
        <dbReference type="Proteomes" id="UP000623419"/>
    </source>
</evidence>
<keyword evidence="3" id="KW-0540">Nuclease</keyword>
<keyword evidence="9" id="KW-1185">Reference proteome</keyword>
<sequence length="77" mass="8918">MERPVTHREMVSLLKSLEFTKVRSNGSHEMWEGTYGGQRRVVTLDEHHAPYHRALLRDIRNQIGMSKKELFAALASL</sequence>
<organism evidence="8 9">
    <name type="scientific">Arenimonas soli</name>
    <dbReference type="NCBI Taxonomy" id="2269504"/>
    <lineage>
        <taxon>Bacteria</taxon>
        <taxon>Pseudomonadati</taxon>
        <taxon>Pseudomonadota</taxon>
        <taxon>Gammaproteobacteria</taxon>
        <taxon>Lysobacterales</taxon>
        <taxon>Lysobacteraceae</taxon>
        <taxon>Arenimonas</taxon>
    </lineage>
</organism>
<dbReference type="InterPro" id="IPR038570">
    <property type="entry name" value="HicA_sf"/>
</dbReference>
<evidence type="ECO:0008006" key="10">
    <source>
        <dbReference type="Google" id="ProtNLM"/>
    </source>
</evidence>
<evidence type="ECO:0000256" key="1">
    <source>
        <dbReference type="ARBA" id="ARBA00006620"/>
    </source>
</evidence>
<dbReference type="Pfam" id="PF07927">
    <property type="entry name" value="HicA_toxin"/>
    <property type="match status" value="1"/>
</dbReference>
<reference evidence="9" key="1">
    <citation type="journal article" date="2019" name="Int. J. Syst. Evol. Microbiol.">
        <title>The Global Catalogue of Microorganisms (GCM) 10K type strain sequencing project: providing services to taxonomists for standard genome sequencing and annotation.</title>
        <authorList>
            <consortium name="The Broad Institute Genomics Platform"/>
            <consortium name="The Broad Institute Genome Sequencing Center for Infectious Disease"/>
            <person name="Wu L."/>
            <person name="Ma J."/>
        </authorList>
    </citation>
    <scope>NUCLEOTIDE SEQUENCE [LARGE SCALE GENOMIC DNA]</scope>
    <source>
        <strain evidence="9">CGMCC 1.15905</strain>
    </source>
</reference>
<keyword evidence="7" id="KW-0346">Stress response</keyword>
<keyword evidence="5" id="KW-0378">Hydrolase</keyword>
<dbReference type="RefSeq" id="WP_188662226.1">
    <property type="nucleotide sequence ID" value="NZ_BMKC01000001.1"/>
</dbReference>
<evidence type="ECO:0000256" key="6">
    <source>
        <dbReference type="ARBA" id="ARBA00022884"/>
    </source>
</evidence>
<evidence type="ECO:0000256" key="5">
    <source>
        <dbReference type="ARBA" id="ARBA00022801"/>
    </source>
</evidence>
<protein>
    <recommendedName>
        <fullName evidence="10">Type II toxin-antitoxin system HicA family toxin</fullName>
    </recommendedName>
</protein>
<name>A0ABQ1HFN5_9GAMM</name>